<dbReference type="STRING" id="200324.A0A2N5V500"/>
<feature type="compositionally biased region" description="Low complexity" evidence="1">
    <location>
        <begin position="1"/>
        <end position="18"/>
    </location>
</feature>
<proteinExistence type="predicted"/>
<keyword evidence="3" id="KW-1185">Reference proteome</keyword>
<dbReference type="EMBL" id="PGCJ01000131">
    <property type="protein sequence ID" value="PLW45072.1"/>
    <property type="molecule type" value="Genomic_DNA"/>
</dbReference>
<reference evidence="2 3" key="1">
    <citation type="submission" date="2017-11" db="EMBL/GenBank/DDBJ databases">
        <title>De novo assembly and phasing of dikaryotic genomes from two isolates of Puccinia coronata f. sp. avenae, the causal agent of oat crown rust.</title>
        <authorList>
            <person name="Miller M.E."/>
            <person name="Zhang Y."/>
            <person name="Omidvar V."/>
            <person name="Sperschneider J."/>
            <person name="Schwessinger B."/>
            <person name="Raley C."/>
            <person name="Palmer J.M."/>
            <person name="Garnica D."/>
            <person name="Upadhyaya N."/>
            <person name="Rathjen J."/>
            <person name="Taylor J.M."/>
            <person name="Park R.F."/>
            <person name="Dodds P.N."/>
            <person name="Hirsch C.D."/>
            <person name="Kianian S.F."/>
            <person name="Figueroa M."/>
        </authorList>
    </citation>
    <scope>NUCLEOTIDE SEQUENCE [LARGE SCALE GENOMIC DNA]</scope>
    <source>
        <strain evidence="2">12NC29</strain>
    </source>
</reference>
<feature type="compositionally biased region" description="Polar residues" evidence="1">
    <location>
        <begin position="53"/>
        <end position="69"/>
    </location>
</feature>
<gene>
    <name evidence="2" type="ORF">PCANC_09556</name>
</gene>
<evidence type="ECO:0000313" key="2">
    <source>
        <dbReference type="EMBL" id="PLW45072.1"/>
    </source>
</evidence>
<comment type="caution">
    <text evidence="2">The sequence shown here is derived from an EMBL/GenBank/DDBJ whole genome shotgun (WGS) entry which is preliminary data.</text>
</comment>
<evidence type="ECO:0000313" key="3">
    <source>
        <dbReference type="Proteomes" id="UP000235388"/>
    </source>
</evidence>
<protein>
    <submittedName>
        <fullName evidence="2">Uncharacterized protein</fullName>
    </submittedName>
</protein>
<organism evidence="2 3">
    <name type="scientific">Puccinia coronata f. sp. avenae</name>
    <dbReference type="NCBI Taxonomy" id="200324"/>
    <lineage>
        <taxon>Eukaryota</taxon>
        <taxon>Fungi</taxon>
        <taxon>Dikarya</taxon>
        <taxon>Basidiomycota</taxon>
        <taxon>Pucciniomycotina</taxon>
        <taxon>Pucciniomycetes</taxon>
        <taxon>Pucciniales</taxon>
        <taxon>Pucciniaceae</taxon>
        <taxon>Puccinia</taxon>
    </lineage>
</organism>
<name>A0A2N5V500_9BASI</name>
<accession>A0A2N5V500</accession>
<dbReference type="Proteomes" id="UP000235388">
    <property type="component" value="Unassembled WGS sequence"/>
</dbReference>
<feature type="region of interest" description="Disordered" evidence="1">
    <location>
        <begin position="1"/>
        <end position="74"/>
    </location>
</feature>
<sequence>MFLESALKAKSKSGKSAAENNYRRCSPGWHNPVTTGNTESECCMKRVPKPQAKETSNPHPNAESDNNGTCIGASHHMFSNKSRFSEYQERTTLIELANGNNLNSAGVKLKSVSEDLLLSAERDDVRMTLPFLY</sequence>
<evidence type="ECO:0000256" key="1">
    <source>
        <dbReference type="SAM" id="MobiDB-lite"/>
    </source>
</evidence>
<dbReference type="AlphaFoldDB" id="A0A2N5V500"/>